<protein>
    <submittedName>
        <fullName evidence="6">AraC family transcriptional regulator</fullName>
    </submittedName>
</protein>
<dbReference type="EMBL" id="BAAATD010000002">
    <property type="protein sequence ID" value="GAA2583737.1"/>
    <property type="molecule type" value="Genomic_DNA"/>
</dbReference>
<reference evidence="6 7" key="1">
    <citation type="journal article" date="2019" name="Int. J. Syst. Evol. Microbiol.">
        <title>The Global Catalogue of Microorganisms (GCM) 10K type strain sequencing project: providing services to taxonomists for standard genome sequencing and annotation.</title>
        <authorList>
            <consortium name="The Broad Institute Genomics Platform"/>
            <consortium name="The Broad Institute Genome Sequencing Center for Infectious Disease"/>
            <person name="Wu L."/>
            <person name="Ma J."/>
        </authorList>
    </citation>
    <scope>NUCLEOTIDE SEQUENCE [LARGE SCALE GENOMIC DNA]</scope>
    <source>
        <strain evidence="6 7">JCM 6833</strain>
    </source>
</reference>
<dbReference type="InterPro" id="IPR003313">
    <property type="entry name" value="AraC-bd"/>
</dbReference>
<dbReference type="PANTHER" id="PTHR46796:SF2">
    <property type="entry name" value="TRANSCRIPTIONAL REGULATORY PROTEIN"/>
    <property type="match status" value="1"/>
</dbReference>
<proteinExistence type="predicted"/>
<dbReference type="SUPFAM" id="SSF46689">
    <property type="entry name" value="Homeodomain-like"/>
    <property type="match status" value="2"/>
</dbReference>
<keyword evidence="4" id="KW-0804">Transcription</keyword>
<feature type="domain" description="HTH araC/xylS-type" evidence="5">
    <location>
        <begin position="161"/>
        <end position="258"/>
    </location>
</feature>
<dbReference type="Gene3D" id="1.10.10.60">
    <property type="entry name" value="Homeodomain-like"/>
    <property type="match status" value="1"/>
</dbReference>
<evidence type="ECO:0000256" key="2">
    <source>
        <dbReference type="ARBA" id="ARBA00023125"/>
    </source>
</evidence>
<dbReference type="PROSITE" id="PS00041">
    <property type="entry name" value="HTH_ARAC_FAMILY_1"/>
    <property type="match status" value="1"/>
</dbReference>
<organism evidence="6 7">
    <name type="scientific">Actinomadura fulvescens</name>
    <dbReference type="NCBI Taxonomy" id="46160"/>
    <lineage>
        <taxon>Bacteria</taxon>
        <taxon>Bacillati</taxon>
        <taxon>Actinomycetota</taxon>
        <taxon>Actinomycetes</taxon>
        <taxon>Streptosporangiales</taxon>
        <taxon>Thermomonosporaceae</taxon>
        <taxon>Actinomadura</taxon>
    </lineage>
</organism>
<keyword evidence="1" id="KW-0805">Transcription regulation</keyword>
<evidence type="ECO:0000259" key="5">
    <source>
        <dbReference type="PROSITE" id="PS01124"/>
    </source>
</evidence>
<dbReference type="InterPro" id="IPR018060">
    <property type="entry name" value="HTH_AraC"/>
</dbReference>
<dbReference type="PANTHER" id="PTHR46796">
    <property type="entry name" value="HTH-TYPE TRANSCRIPTIONAL ACTIVATOR RHAS-RELATED"/>
    <property type="match status" value="1"/>
</dbReference>
<sequence length="262" mass="28883">MFVEEGDNAQVAVVQPASGGFPRHSHDEYVISVNLCGRERVVLDRSSFEVGTDEVTVYNPGQVQSCTTQVPAGTAWGCVSWYVPPAAVAALTGGELVDFDRPVVRAARLRTELLDVAQAVRAGSPDRELIKERLSLLLMRLFDLGGRTRPEPPRPADARIRAVVDRLREDLSNAPRLADLAQDAGMSREHLIRSFTRATGCPPYTWHLQARLAEGRRRLRQGQAVADVAHGLGFADQAHFHRHFTAAYAITPGRYRRGVVNI</sequence>
<dbReference type="SUPFAM" id="SSF51215">
    <property type="entry name" value="Regulatory protein AraC"/>
    <property type="match status" value="1"/>
</dbReference>
<dbReference type="Pfam" id="PF02311">
    <property type="entry name" value="AraC_binding"/>
    <property type="match status" value="1"/>
</dbReference>
<evidence type="ECO:0000313" key="6">
    <source>
        <dbReference type="EMBL" id="GAA2583737.1"/>
    </source>
</evidence>
<dbReference type="InterPro" id="IPR018062">
    <property type="entry name" value="HTH_AraC-typ_CS"/>
</dbReference>
<keyword evidence="2" id="KW-0238">DNA-binding</keyword>
<dbReference type="SMART" id="SM00342">
    <property type="entry name" value="HTH_ARAC"/>
    <property type="match status" value="1"/>
</dbReference>
<accession>A0ABN3PG13</accession>
<evidence type="ECO:0000256" key="1">
    <source>
        <dbReference type="ARBA" id="ARBA00023015"/>
    </source>
</evidence>
<evidence type="ECO:0000256" key="4">
    <source>
        <dbReference type="ARBA" id="ARBA00023163"/>
    </source>
</evidence>
<dbReference type="Proteomes" id="UP001501509">
    <property type="component" value="Unassembled WGS sequence"/>
</dbReference>
<dbReference type="InterPro" id="IPR009057">
    <property type="entry name" value="Homeodomain-like_sf"/>
</dbReference>
<dbReference type="InterPro" id="IPR050204">
    <property type="entry name" value="AraC_XylS_family_regulators"/>
</dbReference>
<evidence type="ECO:0000313" key="7">
    <source>
        <dbReference type="Proteomes" id="UP001501509"/>
    </source>
</evidence>
<keyword evidence="3" id="KW-0010">Activator</keyword>
<comment type="caution">
    <text evidence="6">The sequence shown here is derived from an EMBL/GenBank/DDBJ whole genome shotgun (WGS) entry which is preliminary data.</text>
</comment>
<keyword evidence="7" id="KW-1185">Reference proteome</keyword>
<dbReference type="InterPro" id="IPR037923">
    <property type="entry name" value="HTH-like"/>
</dbReference>
<dbReference type="Pfam" id="PF12833">
    <property type="entry name" value="HTH_18"/>
    <property type="match status" value="1"/>
</dbReference>
<evidence type="ECO:0000256" key="3">
    <source>
        <dbReference type="ARBA" id="ARBA00023159"/>
    </source>
</evidence>
<dbReference type="PROSITE" id="PS01124">
    <property type="entry name" value="HTH_ARAC_FAMILY_2"/>
    <property type="match status" value="1"/>
</dbReference>
<name>A0ABN3PG13_9ACTN</name>
<gene>
    <name evidence="6" type="ORF">GCM10010411_15580</name>
</gene>